<evidence type="ECO:0000313" key="10">
    <source>
        <dbReference type="EMBL" id="AGC92734.1"/>
    </source>
</evidence>
<evidence type="ECO:0000259" key="8">
    <source>
        <dbReference type="Pfam" id="PF24436"/>
    </source>
</evidence>
<dbReference type="Pfam" id="PF24437">
    <property type="entry name" value="INTS7_HB"/>
    <property type="match status" value="1"/>
</dbReference>
<dbReference type="InterPro" id="IPR016024">
    <property type="entry name" value="ARM-type_fold"/>
</dbReference>
<evidence type="ECO:0000259" key="9">
    <source>
        <dbReference type="Pfam" id="PF24437"/>
    </source>
</evidence>
<name>L7X0U3_HELEA</name>
<dbReference type="InterPro" id="IPR033060">
    <property type="entry name" value="INTS7"/>
</dbReference>
<protein>
    <recommendedName>
        <fullName evidence="4">Integrator complex subunit 7</fullName>
    </recommendedName>
</protein>
<evidence type="ECO:0000256" key="5">
    <source>
        <dbReference type="ARBA" id="ARBA00022490"/>
    </source>
</evidence>
<dbReference type="Pfam" id="PF22965">
    <property type="entry name" value="INTS7_C"/>
    <property type="match status" value="1"/>
</dbReference>
<dbReference type="GO" id="GO:0034472">
    <property type="term" value="P:snRNA 3'-end processing"/>
    <property type="evidence" value="ECO:0007669"/>
    <property type="project" value="TreeGrafter"/>
</dbReference>
<dbReference type="GO" id="GO:0005737">
    <property type="term" value="C:cytoplasm"/>
    <property type="evidence" value="ECO:0007669"/>
    <property type="project" value="UniProtKB-SubCell"/>
</dbReference>
<dbReference type="PANTHER" id="PTHR13322:SF2">
    <property type="entry name" value="INTEGRATOR COMPLEX SUBUNIT 7"/>
    <property type="match status" value="1"/>
</dbReference>
<feature type="domain" description="Integrator complex subunit 7 N-terminal" evidence="8">
    <location>
        <begin position="24"/>
        <end position="532"/>
    </location>
</feature>
<evidence type="ECO:0000256" key="3">
    <source>
        <dbReference type="ARBA" id="ARBA00008565"/>
    </source>
</evidence>
<evidence type="ECO:0000256" key="4">
    <source>
        <dbReference type="ARBA" id="ARBA00015336"/>
    </source>
</evidence>
<dbReference type="InterPro" id="IPR056517">
    <property type="entry name" value="INTS7_HB"/>
</dbReference>
<keyword evidence="5" id="KW-0963">Cytoplasm</keyword>
<dbReference type="Gene3D" id="1.25.10.10">
    <property type="entry name" value="Leucine-rich Repeat Variant"/>
    <property type="match status" value="1"/>
</dbReference>
<comment type="subcellular location">
    <subcellularLocation>
        <location evidence="2">Cytoplasm</location>
    </subcellularLocation>
    <subcellularLocation>
        <location evidence="1">Nucleus</location>
    </subcellularLocation>
</comment>
<feature type="domain" description="Integrator complex subunit 7 C-terminal" evidence="7">
    <location>
        <begin position="768"/>
        <end position="847"/>
    </location>
</feature>
<dbReference type="SUPFAM" id="SSF48371">
    <property type="entry name" value="ARM repeat"/>
    <property type="match status" value="1"/>
</dbReference>
<accession>L7X0U3</accession>
<dbReference type="EMBL" id="KC469894">
    <property type="protein sequence ID" value="AGC92734.1"/>
    <property type="molecule type" value="Genomic_DNA"/>
</dbReference>
<reference evidence="10" key="1">
    <citation type="submission" date="2010-07" db="EMBL/GenBank/DDBJ databases">
        <authorList>
            <person name="Worley K.C."/>
        </authorList>
    </citation>
    <scope>NUCLEOTIDE SEQUENCE</scope>
</reference>
<evidence type="ECO:0000256" key="6">
    <source>
        <dbReference type="ARBA" id="ARBA00023242"/>
    </source>
</evidence>
<dbReference type="InterPro" id="IPR011989">
    <property type="entry name" value="ARM-like"/>
</dbReference>
<organism evidence="10">
    <name type="scientific">Heliconius erato</name>
    <name type="common">Crimson patched longwing butterfly</name>
    <dbReference type="NCBI Taxonomy" id="33431"/>
    <lineage>
        <taxon>Eukaryota</taxon>
        <taxon>Metazoa</taxon>
        <taxon>Ecdysozoa</taxon>
        <taxon>Arthropoda</taxon>
        <taxon>Hexapoda</taxon>
        <taxon>Insecta</taxon>
        <taxon>Pterygota</taxon>
        <taxon>Neoptera</taxon>
        <taxon>Endopterygota</taxon>
        <taxon>Lepidoptera</taxon>
        <taxon>Glossata</taxon>
        <taxon>Ditrysia</taxon>
        <taxon>Papilionoidea</taxon>
        <taxon>Nymphalidae</taxon>
        <taxon>Heliconiinae</taxon>
        <taxon>Heliconiini</taxon>
        <taxon>Heliconius</taxon>
    </lineage>
</organism>
<dbReference type="InterPro" id="IPR056516">
    <property type="entry name" value="INTS7_N"/>
</dbReference>
<feature type="domain" description="Integrator complex subunit 7 helical bundle" evidence="9">
    <location>
        <begin position="533"/>
        <end position="718"/>
    </location>
</feature>
<proteinExistence type="inferred from homology"/>
<dbReference type="AlphaFoldDB" id="L7X0U3"/>
<comment type="similarity">
    <text evidence="3">Belongs to the Integrator subunit 7 family.</text>
</comment>
<evidence type="ECO:0000259" key="7">
    <source>
        <dbReference type="Pfam" id="PF22965"/>
    </source>
</evidence>
<dbReference type="Pfam" id="PF24436">
    <property type="entry name" value="INTS7_N"/>
    <property type="match status" value="1"/>
</dbReference>
<dbReference type="GO" id="GO:0032039">
    <property type="term" value="C:integrator complex"/>
    <property type="evidence" value="ECO:0007669"/>
    <property type="project" value="InterPro"/>
</dbReference>
<sequence>MIGVRLNTFNDNSGEPEQDANSALTELDKGLRSGKVGEQCEAIVRFPRLFEKYPFPILINSSFLKLADVFRMGNNFLRLWVLRVCQQSEKHLDKILNVDEFLRRVYSVLHSNDPVARALALRTLGAVAGIIPERQNVHHAIRRGLESHDNVEVDAAIYATTRFAAHSNSFAVAMCNKLSDMVEGESTGAERRAKLVRALRTVHGGAVRAQGVLKLLRSLLERFPSSSSVRAAITALTAIAADTVVHVPDQVELLLSLAMNDARSAVRRAALLGLKKLAEHAALWPAECIQNLVHAASNTQDSEHTMLCLQVMQMLVRCPAVCATAPALRQYCGDAAAGYCGDAAAGVALRPAAVAAGVLTRIVVYCYEECLPVEGSELMMALESLVVATGAPNGQNNIKPLRMALRCLVQLSTAEPTLYAKRTALVVGSQLHSTGERQTALLEALAALGALGAPALPHLLPALEEAKQACKDPSYDGTTLVLICTVLMQERAGAALKFKINRSWEMKIKDAVECADGWTKYRVAKAALRYGHHNLAADILKRLSQEAPSESAQRWLTALYTAASADARLLEEGPSYLEEASAHWRLFGTGGMPSAGACAGASAGCTGCAACAPLPPSWAAARASALAALSRANAAARALCTQPPPAIALAHAQAARDPAAKAGACAGALRRAAKAFATVSQQYAAIARTAFHADDSTLRHLYISQYTYSQMAQFLERITSNQQERIELATKEIKPTSLEETIMLAPSIALANISAKLFDNPTTSPGITHRRQRQVKGVQITVTATPHPRTNEKTVELSQIPAVLTAVQTVTPVRDFFAAQQLVSVSAPGLYTVAAQTALVDERGQLWQTGPRSAIVIKAHEDPSTKGNAQAARGRF</sequence>
<evidence type="ECO:0000256" key="1">
    <source>
        <dbReference type="ARBA" id="ARBA00004123"/>
    </source>
</evidence>
<dbReference type="PANTHER" id="PTHR13322">
    <property type="entry name" value="C1ORF73 PROTEIN"/>
    <property type="match status" value="1"/>
</dbReference>
<keyword evidence="6" id="KW-0539">Nucleus</keyword>
<dbReference type="InterPro" id="IPR054519">
    <property type="entry name" value="INTS7_C"/>
</dbReference>
<evidence type="ECO:0000256" key="2">
    <source>
        <dbReference type="ARBA" id="ARBA00004496"/>
    </source>
</evidence>
<reference evidence="10" key="2">
    <citation type="journal article" date="2013" name="Genome Res.">
        <title>Genomic architecture of adaptive color pattern divergence and convergence in Heliconius butterflies.</title>
        <authorList>
            <person name="Supple M.A."/>
            <person name="Hines H.M."/>
            <person name="Dasmahapatra K.K."/>
            <person name="Lewis J.J."/>
            <person name="Nielsen D.M."/>
            <person name="Lavoie C."/>
            <person name="Ray D.A."/>
            <person name="Salazar C."/>
            <person name="McMillan W.O."/>
            <person name="Counterman B.A."/>
        </authorList>
    </citation>
    <scope>NUCLEOTIDE SEQUENCE</scope>
</reference>